<dbReference type="RefSeq" id="WP_144311321.1">
    <property type="nucleotide sequence ID" value="NZ_VMNK01000023.1"/>
</dbReference>
<evidence type="ECO:0000313" key="3">
    <source>
        <dbReference type="Proteomes" id="UP000319502"/>
    </source>
</evidence>
<keyword evidence="3" id="KW-1185">Reference proteome</keyword>
<dbReference type="AlphaFoldDB" id="A0A557QDD8"/>
<evidence type="ECO:0000256" key="1">
    <source>
        <dbReference type="SAM" id="Phobius"/>
    </source>
</evidence>
<evidence type="ECO:0000313" key="2">
    <source>
        <dbReference type="EMBL" id="TVO50932.1"/>
    </source>
</evidence>
<sequence length="306" mass="32673">MSKTKKTAITLLVLFVVVCSWYRPITQLAAESVDAGLQRSLISFASARALNGVISVLQGTEVAVHPMGFGVSLSIGEILDPINDLVESLSSVMLMASVAFGIQKLLLTIGSNWTVSALVTAVALLWCLLFVRRSAPPWLGSLMLALLFVRFVMPATMIGSAYVFEQFAADEYQQSQAALDSTSTKLKAFSLDEVGGDGKITAQAGGSPPPAADPEAKATGLFDRLGDTMAAMGKSATDTLSSFKAPTDRMKKKYDDLKAAAESAAERMIRLIVVFLMQTVVVPLLLLWGLYRLTVGRPPRSAPAPI</sequence>
<feature type="transmembrane region" description="Helical" evidence="1">
    <location>
        <begin position="138"/>
        <end position="164"/>
    </location>
</feature>
<protein>
    <submittedName>
        <fullName evidence="2">Uncharacterized protein</fullName>
    </submittedName>
</protein>
<gene>
    <name evidence="2" type="ORF">FHP91_20520</name>
</gene>
<keyword evidence="1" id="KW-0812">Transmembrane</keyword>
<comment type="caution">
    <text evidence="2">The sequence shown here is derived from an EMBL/GenBank/DDBJ whole genome shotgun (WGS) entry which is preliminary data.</text>
</comment>
<organism evidence="2 3">
    <name type="scientific">Denitromonas halophila</name>
    <dbReference type="NCBI Taxonomy" id="1629404"/>
    <lineage>
        <taxon>Bacteria</taxon>
        <taxon>Pseudomonadati</taxon>
        <taxon>Pseudomonadota</taxon>
        <taxon>Betaproteobacteria</taxon>
        <taxon>Rhodocyclales</taxon>
        <taxon>Zoogloeaceae</taxon>
        <taxon>Denitromonas</taxon>
    </lineage>
</organism>
<proteinExistence type="predicted"/>
<feature type="transmembrane region" description="Helical" evidence="1">
    <location>
        <begin position="271"/>
        <end position="291"/>
    </location>
</feature>
<reference evidence="2 3" key="1">
    <citation type="submission" date="2019-07" db="EMBL/GenBank/DDBJ databases">
        <title>The pathways for chlorine oxyanion respiration interact through the shared metabolite chlorate.</title>
        <authorList>
            <person name="Barnum T.P."/>
            <person name="Cheng Y."/>
            <person name="Hill K.A."/>
            <person name="Lucas L.N."/>
            <person name="Carlson H.K."/>
            <person name="Coates J.D."/>
        </authorList>
    </citation>
    <scope>NUCLEOTIDE SEQUENCE [LARGE SCALE GENOMIC DNA]</scope>
    <source>
        <strain evidence="2 3">SFB-3</strain>
    </source>
</reference>
<dbReference type="OrthoDB" id="5293851at2"/>
<keyword evidence="1" id="KW-1133">Transmembrane helix</keyword>
<name>A0A557QDD8_9RHOO</name>
<accession>A0A557QDD8</accession>
<keyword evidence="1" id="KW-0472">Membrane</keyword>
<dbReference type="EMBL" id="VMNK01000023">
    <property type="protein sequence ID" value="TVO50932.1"/>
    <property type="molecule type" value="Genomic_DNA"/>
</dbReference>
<feature type="transmembrane region" description="Helical" evidence="1">
    <location>
        <begin position="113"/>
        <end position="132"/>
    </location>
</feature>
<dbReference type="Proteomes" id="UP000319502">
    <property type="component" value="Unassembled WGS sequence"/>
</dbReference>